<accession>A0A0G0IUN1</accession>
<feature type="transmembrane region" description="Helical" evidence="1">
    <location>
        <begin position="225"/>
        <end position="245"/>
    </location>
</feature>
<dbReference type="InterPro" id="IPR023346">
    <property type="entry name" value="Lysozyme-like_dom_sf"/>
</dbReference>
<name>A0A0G0IUN1_9BACT</name>
<evidence type="ECO:0000256" key="1">
    <source>
        <dbReference type="SAM" id="Phobius"/>
    </source>
</evidence>
<feature type="chain" id="PRO_5002532846" description="Transglycosylase SLT domain-containing protein" evidence="2">
    <location>
        <begin position="22"/>
        <end position="478"/>
    </location>
</feature>
<proteinExistence type="predicted"/>
<feature type="transmembrane region" description="Helical" evidence="1">
    <location>
        <begin position="188"/>
        <end position="213"/>
    </location>
</feature>
<keyword evidence="1" id="KW-0472">Membrane</keyword>
<protein>
    <recommendedName>
        <fullName evidence="3">Transglycosylase SLT domain-containing protein</fullName>
    </recommendedName>
</protein>
<evidence type="ECO:0000313" key="4">
    <source>
        <dbReference type="EMBL" id="KKQ27869.1"/>
    </source>
</evidence>
<organism evidence="4 5">
    <name type="scientific">Candidatus Magasanikbacteria bacterium GW2011_GWC2_37_14</name>
    <dbReference type="NCBI Taxonomy" id="1619046"/>
    <lineage>
        <taxon>Bacteria</taxon>
        <taxon>Candidatus Magasanikiibacteriota</taxon>
    </lineage>
</organism>
<dbReference type="Pfam" id="PF01464">
    <property type="entry name" value="SLT"/>
    <property type="match status" value="1"/>
</dbReference>
<keyword evidence="1" id="KW-0812">Transmembrane</keyword>
<dbReference type="InterPro" id="IPR008258">
    <property type="entry name" value="Transglycosylase_SLT_dom_1"/>
</dbReference>
<dbReference type="AlphaFoldDB" id="A0A0G0IUN1"/>
<reference evidence="4 5" key="1">
    <citation type="journal article" date="2015" name="Nature">
        <title>rRNA introns, odd ribosomes, and small enigmatic genomes across a large radiation of phyla.</title>
        <authorList>
            <person name="Brown C.T."/>
            <person name="Hug L.A."/>
            <person name="Thomas B.C."/>
            <person name="Sharon I."/>
            <person name="Castelle C.J."/>
            <person name="Singh A."/>
            <person name="Wilkins M.J."/>
            <person name="Williams K.H."/>
            <person name="Banfield J.F."/>
        </authorList>
    </citation>
    <scope>NUCLEOTIDE SEQUENCE [LARGE SCALE GENOMIC DNA]</scope>
</reference>
<evidence type="ECO:0000256" key="2">
    <source>
        <dbReference type="SAM" id="SignalP"/>
    </source>
</evidence>
<comment type="caution">
    <text evidence="4">The sequence shown here is derived from an EMBL/GenBank/DDBJ whole genome shotgun (WGS) entry which is preliminary data.</text>
</comment>
<evidence type="ECO:0000259" key="3">
    <source>
        <dbReference type="Pfam" id="PF01464"/>
    </source>
</evidence>
<dbReference type="Gene3D" id="1.10.530.10">
    <property type="match status" value="1"/>
</dbReference>
<gene>
    <name evidence="4" type="ORF">US42_C0004G0008</name>
</gene>
<evidence type="ECO:0000313" key="5">
    <source>
        <dbReference type="Proteomes" id="UP000034849"/>
    </source>
</evidence>
<dbReference type="Proteomes" id="UP000034849">
    <property type="component" value="Unassembled WGS sequence"/>
</dbReference>
<dbReference type="SUPFAM" id="SSF53955">
    <property type="entry name" value="Lysozyme-like"/>
    <property type="match status" value="1"/>
</dbReference>
<dbReference type="EMBL" id="LBSX01000004">
    <property type="protein sequence ID" value="KKQ27869.1"/>
    <property type="molecule type" value="Genomic_DNA"/>
</dbReference>
<sequence length="478" mass="52674">MKKSLSIIILIFCLFPSLTFAVGTKAFGQPCNNNSECKSDDCENSNKEENGKTLAFCDCGEVYGEWVPFNPGTSKTCSDEFGGVPEDWKCHDGEDMTWDLDYCIDKRNATNSKFPLPIKDQSFWDYLVNSDATPATIKLLDEVKTIKPTPRVSIPGVNFSEIKTVEENGSTYMYIPFLGEYIAAIYKYAIAVMAVISIVMIIGAGLGWVMSAGEAEKISHSKKRIGEAIIGILLAVGSYSLLYRINPNLVEFKNLRVAYVTGADLSKLILEGHSVGYWKAQPISSTQYDSVFQSFANCIGIDWRVLKGISHRESGLNADIVNKIGYTGLFQTLPEYCKENLKQMKLNESLCDTLTIKNPAVNTAIGVNMIKYHLKLIESKCKNAPDEIKILMIYFGNANGSGGLEQALDIFKCDPNTWPDTTFPAGTKYGLGGKKVFRGAPRDYTFGTAATVMGLGVTNLYVTVDKNQCPSNTKILPE</sequence>
<feature type="signal peptide" evidence="2">
    <location>
        <begin position="1"/>
        <end position="21"/>
    </location>
</feature>
<dbReference type="STRING" id="1619046.US42_C0004G0008"/>
<feature type="domain" description="Transglycosylase SLT" evidence="3">
    <location>
        <begin position="297"/>
        <end position="378"/>
    </location>
</feature>
<keyword evidence="1" id="KW-1133">Transmembrane helix</keyword>
<keyword evidence="2" id="KW-0732">Signal</keyword>